<reference evidence="2 3" key="1">
    <citation type="submission" date="2016-09" db="EMBL/GenBank/DDBJ databases">
        <title>Complete genome sequence of microbes from the polar regions.</title>
        <authorList>
            <person name="Liao L."/>
            <person name="Chen B."/>
        </authorList>
    </citation>
    <scope>NUCLEOTIDE SEQUENCE [LARGE SCALE GENOMIC DNA]</scope>
    <source>
        <strain evidence="2 3">ZS314</strain>
    </source>
</reference>
<keyword evidence="1" id="KW-1133">Transmembrane helix</keyword>
<proteinExistence type="predicted"/>
<accession>A0A7L5AEW3</accession>
<keyword evidence="1" id="KW-0812">Transmembrane</keyword>
<evidence type="ECO:0000313" key="2">
    <source>
        <dbReference type="EMBL" id="QHO68950.1"/>
    </source>
</evidence>
<feature type="transmembrane region" description="Helical" evidence="1">
    <location>
        <begin position="6"/>
        <end position="39"/>
    </location>
</feature>
<sequence length="71" mass="7235">MAYTGLLLSLVGMLFNPLALLSILGLVFSAVGLAASYRLESLGARTTGRGTAGVGIALGVIGVALFLWLIL</sequence>
<feature type="transmembrane region" description="Helical" evidence="1">
    <location>
        <begin position="51"/>
        <end position="70"/>
    </location>
</feature>
<dbReference type="Proteomes" id="UP000464507">
    <property type="component" value="Chromosome"/>
</dbReference>
<evidence type="ECO:0000256" key="1">
    <source>
        <dbReference type="SAM" id="Phobius"/>
    </source>
</evidence>
<keyword evidence="3" id="KW-1185">Reference proteome</keyword>
<dbReference type="KEGG" id="mant:BHD05_04135"/>
<evidence type="ECO:0000313" key="3">
    <source>
        <dbReference type="Proteomes" id="UP000464507"/>
    </source>
</evidence>
<keyword evidence="1" id="KW-0472">Membrane</keyword>
<dbReference type="EMBL" id="CP017146">
    <property type="protein sequence ID" value="QHO68950.1"/>
    <property type="molecule type" value="Genomic_DNA"/>
</dbReference>
<organism evidence="2 3">
    <name type="scientific">Marisediminicola antarctica</name>
    <dbReference type="NCBI Taxonomy" id="674079"/>
    <lineage>
        <taxon>Bacteria</taxon>
        <taxon>Bacillati</taxon>
        <taxon>Actinomycetota</taxon>
        <taxon>Actinomycetes</taxon>
        <taxon>Micrococcales</taxon>
        <taxon>Microbacteriaceae</taxon>
        <taxon>Marisediminicola</taxon>
    </lineage>
</organism>
<gene>
    <name evidence="2" type="ORF">BHD05_04135</name>
</gene>
<dbReference type="AlphaFoldDB" id="A0A7L5AEW3"/>
<name>A0A7L5AEW3_9MICO</name>
<protein>
    <submittedName>
        <fullName evidence="2">Uncharacterized protein</fullName>
    </submittedName>
</protein>